<evidence type="ECO:0000313" key="3">
    <source>
        <dbReference type="Proteomes" id="UP000274271"/>
    </source>
</evidence>
<accession>A0A3P1CV48</accession>
<dbReference type="PANTHER" id="PTHR31299:SF0">
    <property type="entry name" value="ESTERASE, PUTATIVE (AFU_ORTHOLOGUE AFUA_1G05850)-RELATED"/>
    <property type="match status" value="1"/>
</dbReference>
<gene>
    <name evidence="2" type="ORF">EHT87_00490</name>
</gene>
<dbReference type="InterPro" id="IPR052036">
    <property type="entry name" value="Hydrolase/PRTase-associated"/>
</dbReference>
<dbReference type="SUPFAM" id="SSF159501">
    <property type="entry name" value="EreA/ChaN-like"/>
    <property type="match status" value="1"/>
</dbReference>
<feature type="chain" id="PRO_5018058522" evidence="1">
    <location>
        <begin position="19"/>
        <end position="565"/>
    </location>
</feature>
<dbReference type="GO" id="GO:0046677">
    <property type="term" value="P:response to antibiotic"/>
    <property type="evidence" value="ECO:0007669"/>
    <property type="project" value="InterPro"/>
</dbReference>
<dbReference type="Gene3D" id="1.20.1440.30">
    <property type="entry name" value="Biosynthetic Protein domain"/>
    <property type="match status" value="1"/>
</dbReference>
<evidence type="ECO:0000256" key="1">
    <source>
        <dbReference type="SAM" id="SignalP"/>
    </source>
</evidence>
<dbReference type="CDD" id="cd14728">
    <property type="entry name" value="Ere-like"/>
    <property type="match status" value="1"/>
</dbReference>
<dbReference type="Pfam" id="PF05139">
    <property type="entry name" value="Erythro_esteras"/>
    <property type="match status" value="1"/>
</dbReference>
<keyword evidence="3" id="KW-1185">Reference proteome</keyword>
<dbReference type="OrthoDB" id="9810066at2"/>
<keyword evidence="1" id="KW-0732">Signal</keyword>
<proteinExistence type="predicted"/>
<dbReference type="AlphaFoldDB" id="A0A3P1CV48"/>
<dbReference type="Gene3D" id="3.30.1870.10">
    <property type="entry name" value="EreA-like, domain 2"/>
    <property type="match status" value="1"/>
</dbReference>
<dbReference type="Gene3D" id="2.60.120.380">
    <property type="match status" value="1"/>
</dbReference>
<feature type="signal peptide" evidence="1">
    <location>
        <begin position="1"/>
        <end position="18"/>
    </location>
</feature>
<organism evidence="2 3">
    <name type="scientific">Larkinella knui</name>
    <dbReference type="NCBI Taxonomy" id="2025310"/>
    <lineage>
        <taxon>Bacteria</taxon>
        <taxon>Pseudomonadati</taxon>
        <taxon>Bacteroidota</taxon>
        <taxon>Cytophagia</taxon>
        <taxon>Cytophagales</taxon>
        <taxon>Spirosomataceae</taxon>
        <taxon>Larkinella</taxon>
    </lineage>
</organism>
<dbReference type="RefSeq" id="WP_124902782.1">
    <property type="nucleotide sequence ID" value="NZ_RQJP01000001.1"/>
</dbReference>
<protein>
    <submittedName>
        <fullName evidence="2">Erythromycin esterase family protein</fullName>
    </submittedName>
</protein>
<evidence type="ECO:0000313" key="2">
    <source>
        <dbReference type="EMBL" id="RRB16804.1"/>
    </source>
</evidence>
<dbReference type="EMBL" id="RQJP01000001">
    <property type="protein sequence ID" value="RRB16804.1"/>
    <property type="molecule type" value="Genomic_DNA"/>
</dbReference>
<dbReference type="Proteomes" id="UP000274271">
    <property type="component" value="Unassembled WGS sequence"/>
</dbReference>
<dbReference type="InterPro" id="IPR007815">
    <property type="entry name" value="Emycin_Estase"/>
</dbReference>
<dbReference type="Gene3D" id="3.40.1660.10">
    <property type="entry name" value="EreA-like (biosynthetic domain)"/>
    <property type="match status" value="1"/>
</dbReference>
<sequence length="565" mass="64655">MKACPLLFLGLISVCGFAQTQPLTLNAPIVRSLDKLDKHRYSISAKRGDYVDAVLLQQGVDVIITLIGPDQKPIRTIDSPNGMEGPEPIDFEASQSGTYQLEVKQLEEGELRKGNYTLTLNRKLPAKAYQALLKNQERDRQQFVSWLRQNAHPLKSVTAGHGFDDLQPLKQTLAGVDFVGLGEATHGTREFFQMKHRLLEFLVTQMGFNTFAIEASYARCQYINEYVLNGKGNLDTATVIQGFHTWRTEEVRDLIEWLRTYNQSRAEGQKIQFVGYDLQVNDIGASVIKRYFRRVQPERSAEIDTLLRQVVRAESQNWAFRTDSATKGTLKTLTAQTGQLLTGLVMNQGQFIEKTGETDYETAQQHLRVLLQYLLSYVPQTGTIGYWRDYYMAENIFYWHTKLPKGTKMVIWAHNNHIAKDYLFETSPSMGSHLKSRYGDRYYAFGFTFYEGKFQSNDVDLTDSPGWEEHTVAPAPVGNLGRFFEQTGQTQCYVDWRRAQADSVVTSWLSKREVDLYSMGSMFSKKWLPAQYTTTRILAQAFDGMIFIRTSSRARPLAMMRFSFD</sequence>
<name>A0A3P1CV48_9BACT</name>
<comment type="caution">
    <text evidence="2">The sequence shown here is derived from an EMBL/GenBank/DDBJ whole genome shotgun (WGS) entry which is preliminary data.</text>
</comment>
<dbReference type="PANTHER" id="PTHR31299">
    <property type="entry name" value="ESTERASE, PUTATIVE (AFU_ORTHOLOGUE AFUA_1G05850)-RELATED"/>
    <property type="match status" value="1"/>
</dbReference>
<reference evidence="2 3" key="1">
    <citation type="submission" date="2018-11" db="EMBL/GenBank/DDBJ databases">
        <authorList>
            <person name="Zhou Z."/>
            <person name="Wang G."/>
        </authorList>
    </citation>
    <scope>NUCLEOTIDE SEQUENCE [LARGE SCALE GENOMIC DNA]</scope>
    <source>
        <strain evidence="2 3">KCTC42998</strain>
    </source>
</reference>